<dbReference type="AlphaFoldDB" id="A0A232FMW0"/>
<keyword evidence="3" id="KW-1185">Reference proteome</keyword>
<evidence type="ECO:0000313" key="2">
    <source>
        <dbReference type="EMBL" id="OXU31850.1"/>
    </source>
</evidence>
<evidence type="ECO:0000256" key="1">
    <source>
        <dbReference type="SAM" id="MobiDB-lite"/>
    </source>
</evidence>
<reference evidence="2 3" key="1">
    <citation type="journal article" date="2017" name="Curr. Biol.">
        <title>The Evolution of Venom by Co-option of Single-Copy Genes.</title>
        <authorList>
            <person name="Martinson E.O."/>
            <person name="Mrinalini"/>
            <person name="Kelkar Y.D."/>
            <person name="Chang C.H."/>
            <person name="Werren J.H."/>
        </authorList>
    </citation>
    <scope>NUCLEOTIDE SEQUENCE [LARGE SCALE GENOMIC DNA]</scope>
    <source>
        <strain evidence="2 3">Alberta</strain>
        <tissue evidence="2">Whole body</tissue>
    </source>
</reference>
<gene>
    <name evidence="2" type="ORF">TSAR_016759</name>
</gene>
<organism evidence="2 3">
    <name type="scientific">Trichomalopsis sarcophagae</name>
    <dbReference type="NCBI Taxonomy" id="543379"/>
    <lineage>
        <taxon>Eukaryota</taxon>
        <taxon>Metazoa</taxon>
        <taxon>Ecdysozoa</taxon>
        <taxon>Arthropoda</taxon>
        <taxon>Hexapoda</taxon>
        <taxon>Insecta</taxon>
        <taxon>Pterygota</taxon>
        <taxon>Neoptera</taxon>
        <taxon>Endopterygota</taxon>
        <taxon>Hymenoptera</taxon>
        <taxon>Apocrita</taxon>
        <taxon>Proctotrupomorpha</taxon>
        <taxon>Chalcidoidea</taxon>
        <taxon>Pteromalidae</taxon>
        <taxon>Pteromalinae</taxon>
        <taxon>Trichomalopsis</taxon>
    </lineage>
</organism>
<feature type="compositionally biased region" description="Polar residues" evidence="1">
    <location>
        <begin position="93"/>
        <end position="111"/>
    </location>
</feature>
<protein>
    <submittedName>
        <fullName evidence="2">Uncharacterized protein</fullName>
    </submittedName>
</protein>
<proteinExistence type="predicted"/>
<dbReference type="Proteomes" id="UP000215335">
    <property type="component" value="Unassembled WGS sequence"/>
</dbReference>
<accession>A0A232FMW0</accession>
<evidence type="ECO:0000313" key="3">
    <source>
        <dbReference type="Proteomes" id="UP000215335"/>
    </source>
</evidence>
<feature type="region of interest" description="Disordered" evidence="1">
    <location>
        <begin position="48"/>
        <end position="111"/>
    </location>
</feature>
<sequence>MLVARQSRLTKSNDEWVTRIQSEIWLVAWRPRKGLQRVPRKALKICQQLGKRQASHTSKQTTERLTENKRKPSKCFLPPTVEPYKSLDRHNPGLSSPVLTVSQPIETQDET</sequence>
<name>A0A232FMW0_9HYME</name>
<dbReference type="EMBL" id="NNAY01000024">
    <property type="protein sequence ID" value="OXU31850.1"/>
    <property type="molecule type" value="Genomic_DNA"/>
</dbReference>
<feature type="compositionally biased region" description="Basic and acidic residues" evidence="1">
    <location>
        <begin position="61"/>
        <end position="70"/>
    </location>
</feature>
<comment type="caution">
    <text evidence="2">The sequence shown here is derived from an EMBL/GenBank/DDBJ whole genome shotgun (WGS) entry which is preliminary data.</text>
</comment>